<dbReference type="EMBL" id="CM014084">
    <property type="protein sequence ID" value="TKS73968.1"/>
    <property type="molecule type" value="Genomic_DNA"/>
</dbReference>
<dbReference type="STRING" id="240159.A0A4U5UIA8"/>
<evidence type="ECO:0000313" key="11">
    <source>
        <dbReference type="EMBL" id="TKS73968.1"/>
    </source>
</evidence>
<comment type="cofactor">
    <cofactor evidence="2">
        <name>Mg(2+)</name>
        <dbReference type="ChEBI" id="CHEBI:18420"/>
    </cofactor>
</comment>
<evidence type="ECO:0000256" key="7">
    <source>
        <dbReference type="ARBA" id="ARBA00022839"/>
    </source>
</evidence>
<keyword evidence="8" id="KW-0460">Magnesium</keyword>
<evidence type="ECO:0000256" key="6">
    <source>
        <dbReference type="ARBA" id="ARBA00022801"/>
    </source>
</evidence>
<dbReference type="Proteomes" id="UP000298787">
    <property type="component" value="Chromosome 7"/>
</dbReference>
<organism evidence="11 12">
    <name type="scientific">Collichthys lucidus</name>
    <name type="common">Big head croaker</name>
    <name type="synonym">Sciaena lucida</name>
    <dbReference type="NCBI Taxonomy" id="240159"/>
    <lineage>
        <taxon>Eukaryota</taxon>
        <taxon>Metazoa</taxon>
        <taxon>Chordata</taxon>
        <taxon>Craniata</taxon>
        <taxon>Vertebrata</taxon>
        <taxon>Euteleostomi</taxon>
        <taxon>Actinopterygii</taxon>
        <taxon>Neopterygii</taxon>
        <taxon>Teleostei</taxon>
        <taxon>Neoteleostei</taxon>
        <taxon>Acanthomorphata</taxon>
        <taxon>Eupercaria</taxon>
        <taxon>Sciaenidae</taxon>
        <taxon>Collichthys</taxon>
    </lineage>
</organism>
<evidence type="ECO:0000256" key="3">
    <source>
        <dbReference type="ARBA" id="ARBA00012115"/>
    </source>
</evidence>
<dbReference type="GO" id="GO:0006308">
    <property type="term" value="P:DNA catabolic process"/>
    <property type="evidence" value="ECO:0007669"/>
    <property type="project" value="TreeGrafter"/>
</dbReference>
<dbReference type="GO" id="GO:0003676">
    <property type="term" value="F:nucleic acid binding"/>
    <property type="evidence" value="ECO:0007669"/>
    <property type="project" value="InterPro"/>
</dbReference>
<evidence type="ECO:0000256" key="5">
    <source>
        <dbReference type="ARBA" id="ARBA00022723"/>
    </source>
</evidence>
<reference evidence="11 12" key="1">
    <citation type="submission" date="2019-01" db="EMBL/GenBank/DDBJ databases">
        <title>Genome Assembly of Collichthys lucidus.</title>
        <authorList>
            <person name="Cai M."/>
            <person name="Xiao S."/>
        </authorList>
    </citation>
    <scope>NUCLEOTIDE SEQUENCE [LARGE SCALE GENOMIC DNA]</scope>
    <source>
        <strain evidence="11">JT15FE1705JMU</strain>
        <tissue evidence="11">Muscle</tissue>
    </source>
</reference>
<dbReference type="Pfam" id="PF00929">
    <property type="entry name" value="RNase_T"/>
    <property type="match status" value="1"/>
</dbReference>
<evidence type="ECO:0000256" key="9">
    <source>
        <dbReference type="ARBA" id="ARBA00025769"/>
    </source>
</evidence>
<evidence type="ECO:0000256" key="8">
    <source>
        <dbReference type="ARBA" id="ARBA00022842"/>
    </source>
</evidence>
<keyword evidence="4" id="KW-0540">Nuclease</keyword>
<dbReference type="PANTHER" id="PTHR13058">
    <property type="entry name" value="THREE PRIME REPAIR EXONUCLEASE 1, 2"/>
    <property type="match status" value="1"/>
</dbReference>
<evidence type="ECO:0000256" key="2">
    <source>
        <dbReference type="ARBA" id="ARBA00001946"/>
    </source>
</evidence>
<evidence type="ECO:0000256" key="4">
    <source>
        <dbReference type="ARBA" id="ARBA00022722"/>
    </source>
</evidence>
<dbReference type="EC" id="3.1.11.2" evidence="3"/>
<keyword evidence="7" id="KW-0269">Exonuclease</keyword>
<dbReference type="GO" id="GO:0008311">
    <property type="term" value="F:double-stranded DNA 3'-5' DNA exonuclease activity"/>
    <property type="evidence" value="ECO:0007669"/>
    <property type="project" value="UniProtKB-EC"/>
</dbReference>
<feature type="domain" description="Exonuclease" evidence="10">
    <location>
        <begin position="6"/>
        <end position="184"/>
    </location>
</feature>
<evidence type="ECO:0000256" key="1">
    <source>
        <dbReference type="ARBA" id="ARBA00000493"/>
    </source>
</evidence>
<comment type="catalytic activity">
    <reaction evidence="1">
        <text>Exonucleolytic cleavage in the 3'- to 5'-direction to yield nucleoside 5'-phosphates.</text>
        <dbReference type="EC" id="3.1.11.2"/>
    </reaction>
</comment>
<dbReference type="GO" id="GO:0046872">
    <property type="term" value="F:metal ion binding"/>
    <property type="evidence" value="ECO:0007669"/>
    <property type="project" value="UniProtKB-KW"/>
</dbReference>
<keyword evidence="12" id="KW-1185">Reference proteome</keyword>
<name>A0A4U5UIA8_COLLU</name>
<evidence type="ECO:0000313" key="12">
    <source>
        <dbReference type="Proteomes" id="UP000298787"/>
    </source>
</evidence>
<keyword evidence="6" id="KW-0378">Hydrolase</keyword>
<comment type="similarity">
    <text evidence="9">Belongs to the exonuclease superfamily. TREX family.</text>
</comment>
<dbReference type="InterPro" id="IPR013520">
    <property type="entry name" value="Ribonucl_H"/>
</dbReference>
<dbReference type="AlphaFoldDB" id="A0A4U5UIA8"/>
<keyword evidence="5" id="KW-0479">Metal-binding</keyword>
<dbReference type="PANTHER" id="PTHR13058:SF22">
    <property type="entry name" value="EXODEOXYRIBONUCLEASE III"/>
    <property type="match status" value="1"/>
</dbReference>
<dbReference type="InterPro" id="IPR036397">
    <property type="entry name" value="RNaseH_sf"/>
</dbReference>
<dbReference type="SUPFAM" id="SSF53098">
    <property type="entry name" value="Ribonuclease H-like"/>
    <property type="match status" value="1"/>
</dbReference>
<accession>A0A4U5UIA8</accession>
<proteinExistence type="inferred from homology"/>
<dbReference type="GO" id="GO:0005737">
    <property type="term" value="C:cytoplasm"/>
    <property type="evidence" value="ECO:0007669"/>
    <property type="project" value="TreeGrafter"/>
</dbReference>
<gene>
    <name evidence="11" type="ORF">D9C73_008049</name>
</gene>
<dbReference type="SMART" id="SM00479">
    <property type="entry name" value="EXOIII"/>
    <property type="match status" value="1"/>
</dbReference>
<protein>
    <recommendedName>
        <fullName evidence="3">exodeoxyribonuclease III</fullName>
        <ecNumber evidence="3">3.1.11.2</ecNumber>
    </recommendedName>
</protein>
<dbReference type="InterPro" id="IPR012337">
    <property type="entry name" value="RNaseH-like_sf"/>
</dbReference>
<evidence type="ECO:0000259" key="10">
    <source>
        <dbReference type="SMART" id="SM00479"/>
    </source>
</evidence>
<dbReference type="CDD" id="cd06127">
    <property type="entry name" value="DEDDh"/>
    <property type="match status" value="1"/>
</dbReference>
<dbReference type="Gene3D" id="3.30.420.10">
    <property type="entry name" value="Ribonuclease H-like superfamily/Ribonuclease H"/>
    <property type="match status" value="1"/>
</dbReference>
<sequence length="193" mass="22588">MSNGRTIVFFDLETTGLDADRCHIMQLSAVCGKRKFNAFILPHRTISPGASYITGFTKRHGWLYRDGEPVDTISLFDALTSFIDFLYYFRRPVILAAHNGRRFDALVLTRVLKRFSLWQDFQQVVSGFLDTLEVSRDLFPYLRNHSQQDLVWYFLGVTYNAHDGLEDAVMLKKLFNTWNLDRWYISDFIFSMS</sequence>
<dbReference type="InterPro" id="IPR040393">
    <property type="entry name" value="TREX1/2"/>
</dbReference>